<keyword evidence="4" id="KW-1185">Reference proteome</keyword>
<dbReference type="InterPro" id="IPR006571">
    <property type="entry name" value="TLDc_dom"/>
</dbReference>
<dbReference type="Proteomes" id="UP000663832">
    <property type="component" value="Unassembled WGS sequence"/>
</dbReference>
<reference evidence="2" key="1">
    <citation type="submission" date="2021-02" db="EMBL/GenBank/DDBJ databases">
        <authorList>
            <person name="Nowell W R."/>
        </authorList>
    </citation>
    <scope>NUCLEOTIDE SEQUENCE</scope>
</reference>
<comment type="caution">
    <text evidence="2">The sequence shown here is derived from an EMBL/GenBank/DDBJ whole genome shotgun (WGS) entry which is preliminary data.</text>
</comment>
<evidence type="ECO:0000313" key="2">
    <source>
        <dbReference type="EMBL" id="CAF1049507.1"/>
    </source>
</evidence>
<dbReference type="EMBL" id="CAJNOI010000159">
    <property type="protein sequence ID" value="CAF1142042.1"/>
    <property type="molecule type" value="Genomic_DNA"/>
</dbReference>
<dbReference type="Proteomes" id="UP000663877">
    <property type="component" value="Unassembled WGS sequence"/>
</dbReference>
<dbReference type="PROSITE" id="PS51886">
    <property type="entry name" value="TLDC"/>
    <property type="match status" value="1"/>
</dbReference>
<accession>A0A814KHF9</accession>
<name>A0A814KHF9_9BILA</name>
<gene>
    <name evidence="3" type="ORF">BJG266_LOCUS23602</name>
    <name evidence="2" type="ORF">QVE165_LOCUS17533</name>
</gene>
<protein>
    <recommendedName>
        <fullName evidence="1">TLDc domain-containing protein</fullName>
    </recommendedName>
</protein>
<dbReference type="EMBL" id="CAJNOM010000101">
    <property type="protein sequence ID" value="CAF1049507.1"/>
    <property type="molecule type" value="Genomic_DNA"/>
</dbReference>
<proteinExistence type="predicted"/>
<sequence length="376" mass="43253">MATASSTTKENVLKPCEVESCQRISATLCNHCNKNVCRHHFVEHADQLVQELHPLADHINELGEKISSFDVKDYKQKLLDKLTQWRDKTIKNTNALYEMKKQKLDLLFQENEETFTSRTTSHLEIVDTLKNETTTFIKEDDVTSEQLKILKQKLHELKDNINKTHTDLIRCDIKPSLINYASVLTYSTTDNDMYGGTLLSTDYQMKLNTFYGNAIQKWELIYKATIDGFHSKDFHRCSDNRGPTMTIIQSKNGNYLFGGYTEISWTCDNTYKKDPNAFLFTLRNPHDIQPTKFTLKSKTDNAIGHAKTVGPYFGGVVKDKEHFIDIRIFSNANINQTSESSFPSSYIDTTGKGETLFTGEKKFMVEEIEVYKRLVE</sequence>
<dbReference type="AlphaFoldDB" id="A0A814KHF9"/>
<evidence type="ECO:0000313" key="4">
    <source>
        <dbReference type="Proteomes" id="UP000663832"/>
    </source>
</evidence>
<evidence type="ECO:0000259" key="1">
    <source>
        <dbReference type="PROSITE" id="PS51886"/>
    </source>
</evidence>
<dbReference type="Pfam" id="PF07534">
    <property type="entry name" value="TLD"/>
    <property type="match status" value="1"/>
</dbReference>
<dbReference type="OrthoDB" id="25620at2759"/>
<feature type="domain" description="TLDc" evidence="1">
    <location>
        <begin position="193"/>
        <end position="374"/>
    </location>
</feature>
<dbReference type="SMART" id="SM00584">
    <property type="entry name" value="TLDc"/>
    <property type="match status" value="1"/>
</dbReference>
<evidence type="ECO:0000313" key="3">
    <source>
        <dbReference type="EMBL" id="CAF1142042.1"/>
    </source>
</evidence>
<organism evidence="2 4">
    <name type="scientific">Adineta steineri</name>
    <dbReference type="NCBI Taxonomy" id="433720"/>
    <lineage>
        <taxon>Eukaryota</taxon>
        <taxon>Metazoa</taxon>
        <taxon>Spiralia</taxon>
        <taxon>Gnathifera</taxon>
        <taxon>Rotifera</taxon>
        <taxon>Eurotatoria</taxon>
        <taxon>Bdelloidea</taxon>
        <taxon>Adinetida</taxon>
        <taxon>Adinetidae</taxon>
        <taxon>Adineta</taxon>
    </lineage>
</organism>